<dbReference type="Proteomes" id="UP000278222">
    <property type="component" value="Unassembled WGS sequence"/>
</dbReference>
<evidence type="ECO:0000256" key="4">
    <source>
        <dbReference type="ARBA" id="ARBA00022984"/>
    </source>
</evidence>
<dbReference type="Pfam" id="PF02875">
    <property type="entry name" value="Mur_ligase_C"/>
    <property type="match status" value="1"/>
</dbReference>
<comment type="function">
    <text evidence="7">Catalyzes the addition of meso-diaminopimelic acid to the nucleotide precursor UDP-N-acetylmuramoyl-L-alanyl-D-glutamate (UMAG) in the biosynthesis of bacterial cell-wall peptidoglycan.</text>
</comment>
<feature type="binding site" evidence="7">
    <location>
        <position position="175"/>
    </location>
    <ligand>
        <name>UDP-N-acetyl-alpha-D-muramoyl-L-alanyl-D-glutamate</name>
        <dbReference type="ChEBI" id="CHEBI:83900"/>
    </ligand>
</feature>
<dbReference type="InterPro" id="IPR013221">
    <property type="entry name" value="Mur_ligase_cen"/>
</dbReference>
<dbReference type="EC" id="6.3.2.13" evidence="7"/>
<comment type="caution">
    <text evidence="7">Lacks conserved residue(s) required for the propagation of feature annotation.</text>
</comment>
<keyword evidence="7" id="KW-0460">Magnesium</keyword>
<feature type="binding site" evidence="7">
    <location>
        <begin position="148"/>
        <end position="149"/>
    </location>
    <ligand>
        <name>UDP-N-acetyl-alpha-D-muramoyl-L-alanyl-D-glutamate</name>
        <dbReference type="ChEBI" id="CHEBI:83900"/>
    </ligand>
</feature>
<keyword evidence="13" id="KW-1185">Reference proteome</keyword>
<evidence type="ECO:0000256" key="2">
    <source>
        <dbReference type="ARBA" id="ARBA00022618"/>
    </source>
</evidence>
<dbReference type="Gene3D" id="3.40.1190.10">
    <property type="entry name" value="Mur-like, catalytic domain"/>
    <property type="match status" value="1"/>
</dbReference>
<keyword evidence="4 7" id="KW-0573">Peptidoglycan synthesis</keyword>
<dbReference type="EMBL" id="RJKX01000015">
    <property type="protein sequence ID" value="ROP84110.1"/>
    <property type="molecule type" value="Genomic_DNA"/>
</dbReference>
<protein>
    <recommendedName>
        <fullName evidence="7">UDP-N-acetylmuramoyl-L-alanyl-D-glutamate--2,6-diaminopimelate ligase</fullName>
        <ecNumber evidence="7">6.3.2.13</ecNumber>
    </recommendedName>
    <alternativeName>
        <fullName evidence="7">Meso-A2pm-adding enzyme</fullName>
    </alternativeName>
    <alternativeName>
        <fullName evidence="7">Meso-diaminopimelate-adding enzyme</fullName>
    </alternativeName>
    <alternativeName>
        <fullName evidence="7">UDP-MurNAc-L-Ala-D-Glu:meso-diaminopimelate ligase</fullName>
    </alternativeName>
    <alternativeName>
        <fullName evidence="7">UDP-MurNAc-tripeptide synthetase</fullName>
    </alternativeName>
    <alternativeName>
        <fullName evidence="7">UDP-N-acetylmuramyl-tripeptide synthetase</fullName>
    </alternativeName>
</protein>
<dbReference type="GO" id="GO:0005737">
    <property type="term" value="C:cytoplasm"/>
    <property type="evidence" value="ECO:0007669"/>
    <property type="project" value="UniProtKB-SubCell"/>
</dbReference>
<dbReference type="GO" id="GO:0071555">
    <property type="term" value="P:cell wall organization"/>
    <property type="evidence" value="ECO:0007669"/>
    <property type="project" value="UniProtKB-KW"/>
</dbReference>
<dbReference type="GO" id="GO:0000287">
    <property type="term" value="F:magnesium ion binding"/>
    <property type="evidence" value="ECO:0007669"/>
    <property type="project" value="UniProtKB-UniRule"/>
</dbReference>
<feature type="binding site" evidence="7">
    <location>
        <begin position="403"/>
        <end position="406"/>
    </location>
    <ligand>
        <name>meso-2,6-diaminopimelate</name>
        <dbReference type="ChEBI" id="CHEBI:57791"/>
    </ligand>
</feature>
<keyword evidence="7 12" id="KW-0436">Ligase</keyword>
<keyword evidence="6 7" id="KW-0961">Cell wall biogenesis/degradation</keyword>
<dbReference type="AlphaFoldDB" id="A0A3N1KZM5"/>
<feature type="modified residue" description="N6-carboxylysine" evidence="7">
    <location>
        <position position="215"/>
    </location>
</feature>
<dbReference type="Gene3D" id="3.40.1390.10">
    <property type="entry name" value="MurE/MurF, N-terminal domain"/>
    <property type="match status" value="1"/>
</dbReference>
<reference evidence="12 13" key="1">
    <citation type="submission" date="2018-11" db="EMBL/GenBank/DDBJ databases">
        <title>Genomic Encyclopedia of Type Strains, Phase IV (KMG-IV): sequencing the most valuable type-strain genomes for metagenomic binning, comparative biology and taxonomic classification.</title>
        <authorList>
            <person name="Goeker M."/>
        </authorList>
    </citation>
    <scope>NUCLEOTIDE SEQUENCE [LARGE SCALE GENOMIC DNA]</scope>
    <source>
        <strain evidence="12 13">DSM 5900</strain>
    </source>
</reference>
<dbReference type="Pfam" id="PF01225">
    <property type="entry name" value="Mur_ligase"/>
    <property type="match status" value="1"/>
</dbReference>
<evidence type="ECO:0000256" key="3">
    <source>
        <dbReference type="ARBA" id="ARBA00022960"/>
    </source>
</evidence>
<keyword evidence="3 7" id="KW-0133">Cell shape</keyword>
<comment type="cofactor">
    <cofactor evidence="7">
        <name>Mg(2+)</name>
        <dbReference type="ChEBI" id="CHEBI:18420"/>
    </cofactor>
</comment>
<sequence>MARTRAPTPAVPDPGPEIRGIAVDSRAVEPGFLFAALPGQATDGRRFIVDALARGAVAVLAPEGTVLPDAAADVALLTDPNPRRRLALLAAGFHDRQPERVAAVTGTNGKTSTADFARQLWMQAGLAAASLGTLGIRAPRFTRKGVLTTPDPVVLHAALAELADRGVVRAALEASSHGLDQFRLDGIDIQIAAFTNLTRDHLDYHQSMAAYRAAKFRLFAEVMAPGGTAVLNADVEEFADLDRLCRARGHRVIAYGLAGRDIRLDRQDLHGDGQSLALTVDGRTWQVELPLAGPFQAMNALAALGIVLADGVAPERAVPALARLEGVPGRMERVASLPGGAAVYVDFAHTPDALTTVLAALRRHTAGRLVCVFGCGGDRDPGKRPEMGAAVARAADRVIVTDDNPRSEDPATIRAPAVAAARALSADVVEIGDRRQAIFAAVAGLAPGDVLVVAGKGHESGQTVGGQTLPFDDGEVARQAVAALDVASLASRP</sequence>
<dbReference type="InterPro" id="IPR004101">
    <property type="entry name" value="Mur_ligase_C"/>
</dbReference>
<comment type="PTM">
    <text evidence="7">Carboxylation is probably crucial for Mg(2+) binding and, consequently, for the gamma-phosphate positioning of ATP.</text>
</comment>
<evidence type="ECO:0000256" key="7">
    <source>
        <dbReference type="HAMAP-Rule" id="MF_00208"/>
    </source>
</evidence>
<dbReference type="GO" id="GO:0005524">
    <property type="term" value="F:ATP binding"/>
    <property type="evidence" value="ECO:0007669"/>
    <property type="project" value="UniProtKB-UniRule"/>
</dbReference>
<feature type="binding site" evidence="7">
    <location>
        <position position="459"/>
    </location>
    <ligand>
        <name>meso-2,6-diaminopimelate</name>
        <dbReference type="ChEBI" id="CHEBI:57791"/>
    </ligand>
</feature>
<feature type="domain" description="Mur ligase central" evidence="11">
    <location>
        <begin position="104"/>
        <end position="306"/>
    </location>
</feature>
<dbReference type="InterPro" id="IPR036615">
    <property type="entry name" value="Mur_ligase_C_dom_sf"/>
</dbReference>
<dbReference type="GO" id="GO:0051301">
    <property type="term" value="P:cell division"/>
    <property type="evidence" value="ECO:0007669"/>
    <property type="project" value="UniProtKB-KW"/>
</dbReference>
<dbReference type="UniPathway" id="UPA00219"/>
<dbReference type="GO" id="GO:0008360">
    <property type="term" value="P:regulation of cell shape"/>
    <property type="evidence" value="ECO:0007669"/>
    <property type="project" value="UniProtKB-KW"/>
</dbReference>
<dbReference type="InterPro" id="IPR000713">
    <property type="entry name" value="Mur_ligase_N"/>
</dbReference>
<dbReference type="Gene3D" id="3.90.190.20">
    <property type="entry name" value="Mur ligase, C-terminal domain"/>
    <property type="match status" value="1"/>
</dbReference>
<evidence type="ECO:0000259" key="10">
    <source>
        <dbReference type="Pfam" id="PF02875"/>
    </source>
</evidence>
<evidence type="ECO:0000313" key="12">
    <source>
        <dbReference type="EMBL" id="ROP84110.1"/>
    </source>
</evidence>
<name>A0A3N1KZM5_9PROT</name>
<keyword evidence="2 7" id="KW-0132">Cell division</keyword>
<keyword evidence="7" id="KW-0547">Nucleotide-binding</keyword>
<feature type="binding site" evidence="7">
    <location>
        <position position="183"/>
    </location>
    <ligand>
        <name>UDP-N-acetyl-alpha-D-muramoyl-L-alanyl-D-glutamate</name>
        <dbReference type="ChEBI" id="CHEBI:83900"/>
    </ligand>
</feature>
<dbReference type="GO" id="GO:0009252">
    <property type="term" value="P:peptidoglycan biosynthetic process"/>
    <property type="evidence" value="ECO:0007669"/>
    <property type="project" value="UniProtKB-UniRule"/>
</dbReference>
<proteinExistence type="inferred from homology"/>
<gene>
    <name evidence="7" type="primary">murE</name>
    <name evidence="12" type="ORF">EDC65_3458</name>
</gene>
<comment type="caution">
    <text evidence="12">The sequence shown here is derived from an EMBL/GenBank/DDBJ whole genome shotgun (WGS) entry which is preliminary data.</text>
</comment>
<comment type="subcellular location">
    <subcellularLocation>
        <location evidence="7 8">Cytoplasm</location>
    </subcellularLocation>
</comment>
<dbReference type="NCBIfam" id="TIGR01085">
    <property type="entry name" value="murE"/>
    <property type="match status" value="1"/>
</dbReference>
<dbReference type="PANTHER" id="PTHR23135:SF4">
    <property type="entry name" value="UDP-N-ACETYLMURAMOYL-L-ALANYL-D-GLUTAMATE--2,6-DIAMINOPIMELATE LIGASE MURE HOMOLOG, CHLOROPLASTIC"/>
    <property type="match status" value="1"/>
</dbReference>
<feature type="domain" description="Mur ligase C-terminal" evidence="10">
    <location>
        <begin position="329"/>
        <end position="457"/>
    </location>
</feature>
<keyword evidence="7" id="KW-0067">ATP-binding</keyword>
<comment type="pathway">
    <text evidence="7 8">Cell wall biogenesis; peptidoglycan biosynthesis.</text>
</comment>
<feature type="short sequence motif" description="Meso-diaminopimelate recognition motif" evidence="7">
    <location>
        <begin position="403"/>
        <end position="406"/>
    </location>
</feature>
<dbReference type="NCBIfam" id="NF001126">
    <property type="entry name" value="PRK00139.1-4"/>
    <property type="match status" value="1"/>
</dbReference>
<keyword evidence="5 7" id="KW-0131">Cell cycle</keyword>
<evidence type="ECO:0000256" key="8">
    <source>
        <dbReference type="RuleBase" id="RU004135"/>
    </source>
</evidence>
<feature type="binding site" evidence="7">
    <location>
        <position position="181"/>
    </location>
    <ligand>
        <name>UDP-N-acetyl-alpha-D-muramoyl-L-alanyl-D-glutamate</name>
        <dbReference type="ChEBI" id="CHEBI:83900"/>
    </ligand>
</feature>
<keyword evidence="7" id="KW-0963">Cytoplasm</keyword>
<dbReference type="Pfam" id="PF08245">
    <property type="entry name" value="Mur_ligase_M"/>
    <property type="match status" value="1"/>
</dbReference>
<feature type="binding site" evidence="7">
    <location>
        <position position="455"/>
    </location>
    <ligand>
        <name>meso-2,6-diaminopimelate</name>
        <dbReference type="ChEBI" id="CHEBI:57791"/>
    </ligand>
</feature>
<dbReference type="InterPro" id="IPR036565">
    <property type="entry name" value="Mur-like_cat_sf"/>
</dbReference>
<dbReference type="HAMAP" id="MF_00208">
    <property type="entry name" value="MurE"/>
    <property type="match status" value="1"/>
</dbReference>
<dbReference type="SUPFAM" id="SSF63418">
    <property type="entry name" value="MurE/MurF N-terminal domain"/>
    <property type="match status" value="1"/>
</dbReference>
<accession>A0A3N1KZM5</accession>
<dbReference type="InterPro" id="IPR005761">
    <property type="entry name" value="UDP-N-AcMur-Glu-dNH2Pim_ligase"/>
</dbReference>
<organism evidence="12 13">
    <name type="scientific">Stella humosa</name>
    <dbReference type="NCBI Taxonomy" id="94"/>
    <lineage>
        <taxon>Bacteria</taxon>
        <taxon>Pseudomonadati</taxon>
        <taxon>Pseudomonadota</taxon>
        <taxon>Alphaproteobacteria</taxon>
        <taxon>Rhodospirillales</taxon>
        <taxon>Stellaceae</taxon>
        <taxon>Stella</taxon>
    </lineage>
</organism>
<dbReference type="NCBIfam" id="NF001124">
    <property type="entry name" value="PRK00139.1-2"/>
    <property type="match status" value="1"/>
</dbReference>
<comment type="similarity">
    <text evidence="1 7">Belongs to the MurCDEF family. MurE subfamily.</text>
</comment>
<dbReference type="InterPro" id="IPR035911">
    <property type="entry name" value="MurE/MurF_N"/>
</dbReference>
<evidence type="ECO:0000313" key="13">
    <source>
        <dbReference type="Proteomes" id="UP000278222"/>
    </source>
</evidence>
<comment type="catalytic activity">
    <reaction evidence="7">
        <text>UDP-N-acetyl-alpha-D-muramoyl-L-alanyl-D-glutamate + meso-2,6-diaminopimelate + ATP = UDP-N-acetyl-alpha-D-muramoyl-L-alanyl-gamma-D-glutamyl-meso-2,6-diaminopimelate + ADP + phosphate + H(+)</text>
        <dbReference type="Rhea" id="RHEA:23676"/>
        <dbReference type="ChEBI" id="CHEBI:15378"/>
        <dbReference type="ChEBI" id="CHEBI:30616"/>
        <dbReference type="ChEBI" id="CHEBI:43474"/>
        <dbReference type="ChEBI" id="CHEBI:57791"/>
        <dbReference type="ChEBI" id="CHEBI:83900"/>
        <dbReference type="ChEBI" id="CHEBI:83905"/>
        <dbReference type="ChEBI" id="CHEBI:456216"/>
        <dbReference type="EC" id="6.3.2.13"/>
    </reaction>
</comment>
<feature type="domain" description="Mur ligase N-terminal catalytic" evidence="9">
    <location>
        <begin position="17"/>
        <end position="94"/>
    </location>
</feature>
<dbReference type="GO" id="GO:0008765">
    <property type="term" value="F:UDP-N-acetylmuramoylalanyl-D-glutamate-2,6-diaminopimelate ligase activity"/>
    <property type="evidence" value="ECO:0007669"/>
    <property type="project" value="UniProtKB-UniRule"/>
</dbReference>
<evidence type="ECO:0000256" key="6">
    <source>
        <dbReference type="ARBA" id="ARBA00023316"/>
    </source>
</evidence>
<evidence type="ECO:0000259" key="9">
    <source>
        <dbReference type="Pfam" id="PF01225"/>
    </source>
</evidence>
<evidence type="ECO:0000259" key="11">
    <source>
        <dbReference type="Pfam" id="PF08245"/>
    </source>
</evidence>
<dbReference type="PANTHER" id="PTHR23135">
    <property type="entry name" value="MUR LIGASE FAMILY MEMBER"/>
    <property type="match status" value="1"/>
</dbReference>
<dbReference type="SUPFAM" id="SSF53623">
    <property type="entry name" value="MurD-like peptide ligases, catalytic domain"/>
    <property type="match status" value="1"/>
</dbReference>
<dbReference type="SUPFAM" id="SSF53244">
    <property type="entry name" value="MurD-like peptide ligases, peptide-binding domain"/>
    <property type="match status" value="1"/>
</dbReference>
<feature type="binding site" evidence="7">
    <location>
        <begin position="106"/>
        <end position="112"/>
    </location>
    <ligand>
        <name>ATP</name>
        <dbReference type="ChEBI" id="CHEBI:30616"/>
    </ligand>
</feature>
<evidence type="ECO:0000256" key="1">
    <source>
        <dbReference type="ARBA" id="ARBA00005898"/>
    </source>
</evidence>
<feature type="binding site" evidence="7">
    <location>
        <position position="379"/>
    </location>
    <ligand>
        <name>meso-2,6-diaminopimelate</name>
        <dbReference type="ChEBI" id="CHEBI:57791"/>
    </ligand>
</feature>
<feature type="binding site" evidence="7">
    <location>
        <position position="25"/>
    </location>
    <ligand>
        <name>UDP-N-acetyl-alpha-D-muramoyl-L-alanyl-D-glutamate</name>
        <dbReference type="ChEBI" id="CHEBI:83900"/>
    </ligand>
</feature>
<evidence type="ECO:0000256" key="5">
    <source>
        <dbReference type="ARBA" id="ARBA00023306"/>
    </source>
</evidence>